<feature type="compositionally biased region" description="Basic and acidic residues" evidence="7">
    <location>
        <begin position="15"/>
        <end position="27"/>
    </location>
</feature>
<proteinExistence type="predicted"/>
<comment type="subcellular location">
    <subcellularLocation>
        <location evidence="1">Endomembrane system</location>
        <topology evidence="1">Multi-pass membrane protein</topology>
    </subcellularLocation>
</comment>
<dbReference type="GO" id="GO:0012505">
    <property type="term" value="C:endomembrane system"/>
    <property type="evidence" value="ECO:0007669"/>
    <property type="project" value="UniProtKB-SubCell"/>
</dbReference>
<accession>A0AAD2JLQ6</accession>
<evidence type="ECO:0000256" key="4">
    <source>
        <dbReference type="ARBA" id="ARBA00022737"/>
    </source>
</evidence>
<sequence length="438" mass="50142">MDPPPPIEEDTNFDEEQHQQYRDEKTPLIRHGSRKTEPRRPSAQAKTVKQLSTISDYSTGGKRSFDEGDDDDKSLSNYSIGGESVTSLKSLATVSLANFREGLQIPFYDESGTREKIVWGLGSLCILGTILGLIMPKNIYLFGKWYPYYRWVSSIIGYNYFVLWSVCFYPQVLLNYRRKSTQGLSSDFAILNFMGWSFYSAYLGSMYFNDEIKRMYSERFANESSSVQSNDVAFSFHAMILSFIYLVQIFYYGEGFFAVFHLKLTTWVLVLGMGLPSAIVPVLIRLGYLSYSRWLDYFYILSFFKICCTLTKYSKQVMLNFKRKSTSGWNIWYNFLECSGGSLSMLQIVLDAMDMNDLTGITGNMAKFALGFATLFFDGIFFTQHYILYPHKDESVNDDADKEGGIPRVIGAVPTHVRTNSRLHVPEDGIVNKDSFDE</sequence>
<feature type="transmembrane region" description="Helical" evidence="8">
    <location>
        <begin position="117"/>
        <end position="135"/>
    </location>
</feature>
<feature type="transmembrane region" description="Helical" evidence="8">
    <location>
        <begin position="155"/>
        <end position="176"/>
    </location>
</feature>
<reference evidence="9" key="1">
    <citation type="submission" date="2023-08" db="EMBL/GenBank/DDBJ databases">
        <authorList>
            <person name="Audoor S."/>
            <person name="Bilcke G."/>
        </authorList>
    </citation>
    <scope>NUCLEOTIDE SEQUENCE</scope>
</reference>
<dbReference type="Pfam" id="PF04193">
    <property type="entry name" value="PQ-loop"/>
    <property type="match status" value="2"/>
</dbReference>
<name>A0AAD2JLQ6_9STRA</name>
<dbReference type="EMBL" id="CAKOGP040002091">
    <property type="protein sequence ID" value="CAJ1961423.1"/>
    <property type="molecule type" value="Genomic_DNA"/>
</dbReference>
<dbReference type="InterPro" id="IPR005282">
    <property type="entry name" value="LC_transporter"/>
</dbReference>
<dbReference type="Proteomes" id="UP001295423">
    <property type="component" value="Unassembled WGS sequence"/>
</dbReference>
<feature type="transmembrane region" description="Helical" evidence="8">
    <location>
        <begin position="188"/>
        <end position="208"/>
    </location>
</feature>
<dbReference type="PANTHER" id="PTHR13131:SF5">
    <property type="entry name" value="CYSTINOSIN"/>
    <property type="match status" value="1"/>
</dbReference>
<feature type="transmembrane region" description="Helical" evidence="8">
    <location>
        <begin position="232"/>
        <end position="252"/>
    </location>
</feature>
<dbReference type="InterPro" id="IPR006603">
    <property type="entry name" value="PQ-loop_rpt"/>
</dbReference>
<dbReference type="Gene3D" id="1.20.1280.290">
    <property type="match status" value="1"/>
</dbReference>
<evidence type="ECO:0000256" key="2">
    <source>
        <dbReference type="ARBA" id="ARBA00022448"/>
    </source>
</evidence>
<keyword evidence="10" id="KW-1185">Reference proteome</keyword>
<dbReference type="GO" id="GO:0015184">
    <property type="term" value="F:L-cystine transmembrane transporter activity"/>
    <property type="evidence" value="ECO:0007669"/>
    <property type="project" value="TreeGrafter"/>
</dbReference>
<dbReference type="GO" id="GO:0005774">
    <property type="term" value="C:vacuolar membrane"/>
    <property type="evidence" value="ECO:0007669"/>
    <property type="project" value="TreeGrafter"/>
</dbReference>
<feature type="transmembrane region" description="Helical" evidence="8">
    <location>
        <begin position="370"/>
        <end position="389"/>
    </location>
</feature>
<keyword evidence="6 8" id="KW-0472">Membrane</keyword>
<evidence type="ECO:0000256" key="7">
    <source>
        <dbReference type="SAM" id="MobiDB-lite"/>
    </source>
</evidence>
<evidence type="ECO:0000256" key="3">
    <source>
        <dbReference type="ARBA" id="ARBA00022692"/>
    </source>
</evidence>
<keyword evidence="2" id="KW-0813">Transport</keyword>
<evidence type="ECO:0000256" key="6">
    <source>
        <dbReference type="ARBA" id="ARBA00023136"/>
    </source>
</evidence>
<keyword evidence="5 8" id="KW-1133">Transmembrane helix</keyword>
<dbReference type="AlphaFoldDB" id="A0AAD2JLQ6"/>
<evidence type="ECO:0000256" key="5">
    <source>
        <dbReference type="ARBA" id="ARBA00022989"/>
    </source>
</evidence>
<feature type="transmembrane region" description="Helical" evidence="8">
    <location>
        <begin position="331"/>
        <end position="350"/>
    </location>
</feature>
<comment type="caution">
    <text evidence="9">The sequence shown here is derived from an EMBL/GenBank/DDBJ whole genome shotgun (WGS) entry which is preliminary data.</text>
</comment>
<keyword evidence="4" id="KW-0677">Repeat</keyword>
<evidence type="ECO:0000256" key="1">
    <source>
        <dbReference type="ARBA" id="ARBA00004127"/>
    </source>
</evidence>
<feature type="transmembrane region" description="Helical" evidence="8">
    <location>
        <begin position="264"/>
        <end position="288"/>
    </location>
</feature>
<dbReference type="PANTHER" id="PTHR13131">
    <property type="entry name" value="CYSTINOSIN"/>
    <property type="match status" value="1"/>
</dbReference>
<protein>
    <recommendedName>
        <fullName evidence="11">Cystinosin</fullName>
    </recommendedName>
</protein>
<dbReference type="SMART" id="SM00679">
    <property type="entry name" value="CTNS"/>
    <property type="match status" value="2"/>
</dbReference>
<gene>
    <name evidence="9" type="ORF">CYCCA115_LOCUS19189</name>
</gene>
<organism evidence="9 10">
    <name type="scientific">Cylindrotheca closterium</name>
    <dbReference type="NCBI Taxonomy" id="2856"/>
    <lineage>
        <taxon>Eukaryota</taxon>
        <taxon>Sar</taxon>
        <taxon>Stramenopiles</taxon>
        <taxon>Ochrophyta</taxon>
        <taxon>Bacillariophyta</taxon>
        <taxon>Bacillariophyceae</taxon>
        <taxon>Bacillariophycidae</taxon>
        <taxon>Bacillariales</taxon>
        <taxon>Bacillariaceae</taxon>
        <taxon>Cylindrotheca</taxon>
    </lineage>
</organism>
<feature type="region of interest" description="Disordered" evidence="7">
    <location>
        <begin position="1"/>
        <end position="52"/>
    </location>
</feature>
<evidence type="ECO:0008006" key="11">
    <source>
        <dbReference type="Google" id="ProtNLM"/>
    </source>
</evidence>
<keyword evidence="3 8" id="KW-0812">Transmembrane</keyword>
<evidence type="ECO:0000313" key="10">
    <source>
        <dbReference type="Proteomes" id="UP001295423"/>
    </source>
</evidence>
<evidence type="ECO:0000256" key="8">
    <source>
        <dbReference type="SAM" id="Phobius"/>
    </source>
</evidence>
<evidence type="ECO:0000313" key="9">
    <source>
        <dbReference type="EMBL" id="CAJ1961423.1"/>
    </source>
</evidence>